<dbReference type="AlphaFoldDB" id="A0A427DKL3"/>
<keyword evidence="1" id="KW-0812">Transmembrane</keyword>
<evidence type="ECO:0000313" key="3">
    <source>
        <dbReference type="Proteomes" id="UP000276506"/>
    </source>
</evidence>
<name>A0A427DKL3_9GAMM</name>
<dbReference type="Proteomes" id="UP000276506">
    <property type="component" value="Unassembled WGS sequence"/>
</dbReference>
<gene>
    <name evidence="2" type="ORF">EGJ28_23250</name>
</gene>
<evidence type="ECO:0000313" key="2">
    <source>
        <dbReference type="EMBL" id="RRV03813.1"/>
    </source>
</evidence>
<comment type="caution">
    <text evidence="2">The sequence shown here is derived from an EMBL/GenBank/DDBJ whole genome shotgun (WGS) entry which is preliminary data.</text>
</comment>
<evidence type="ECO:0000256" key="1">
    <source>
        <dbReference type="SAM" id="Phobius"/>
    </source>
</evidence>
<feature type="transmembrane region" description="Helical" evidence="1">
    <location>
        <begin position="54"/>
        <end position="75"/>
    </location>
</feature>
<accession>A0A427DKL3</accession>
<keyword evidence="1" id="KW-0472">Membrane</keyword>
<proteinExistence type="predicted"/>
<sequence>MGRFMTSSSKWPKNQLLEAAFLTCVACVLWFFLIPALPALPAVMSYSSAEVTKFARGFAGWIVNIGIIISLFKWYDFVVELKRCRSSRLAGTVNG</sequence>
<keyword evidence="1" id="KW-1133">Transmembrane helix</keyword>
<protein>
    <submittedName>
        <fullName evidence="2">Uncharacterized protein</fullName>
    </submittedName>
</protein>
<organism evidence="2 3">
    <name type="scientific">Stutzerimonas xanthomarina</name>
    <dbReference type="NCBI Taxonomy" id="271420"/>
    <lineage>
        <taxon>Bacteria</taxon>
        <taxon>Pseudomonadati</taxon>
        <taxon>Pseudomonadota</taxon>
        <taxon>Gammaproteobacteria</taxon>
        <taxon>Pseudomonadales</taxon>
        <taxon>Pseudomonadaceae</taxon>
        <taxon>Stutzerimonas</taxon>
    </lineage>
</organism>
<reference evidence="2 3" key="1">
    <citation type="submission" date="2018-10" db="EMBL/GenBank/DDBJ databases">
        <title>Transmission dynamics of multidrug resistant bacteria on intensive care unit surfaces.</title>
        <authorList>
            <person name="D'Souza A.W."/>
            <person name="Potter R.F."/>
            <person name="Wallace M."/>
            <person name="Shupe A."/>
            <person name="Patel S."/>
            <person name="Sun S."/>
            <person name="Gul D."/>
            <person name="Kwon J.H."/>
            <person name="Andleeb S."/>
            <person name="Burnham C.-A.D."/>
            <person name="Dantas G."/>
        </authorList>
    </citation>
    <scope>NUCLEOTIDE SEQUENCE [LARGE SCALE GENOMIC DNA]</scope>
    <source>
        <strain evidence="2 3">PX_177</strain>
    </source>
</reference>
<dbReference type="EMBL" id="RHQL01000028">
    <property type="protein sequence ID" value="RRV03813.1"/>
    <property type="molecule type" value="Genomic_DNA"/>
</dbReference>